<organism evidence="2 3">
    <name type="scientific">Plectosphaerella plurivora</name>
    <dbReference type="NCBI Taxonomy" id="936078"/>
    <lineage>
        <taxon>Eukaryota</taxon>
        <taxon>Fungi</taxon>
        <taxon>Dikarya</taxon>
        <taxon>Ascomycota</taxon>
        <taxon>Pezizomycotina</taxon>
        <taxon>Sordariomycetes</taxon>
        <taxon>Hypocreomycetidae</taxon>
        <taxon>Glomerellales</taxon>
        <taxon>Plectosphaerellaceae</taxon>
        <taxon>Plectosphaerella</taxon>
    </lineage>
</organism>
<dbReference type="AlphaFoldDB" id="A0A9P8V6V6"/>
<evidence type="ECO:0000313" key="3">
    <source>
        <dbReference type="Proteomes" id="UP000770015"/>
    </source>
</evidence>
<dbReference type="Proteomes" id="UP000770015">
    <property type="component" value="Unassembled WGS sequence"/>
</dbReference>
<comment type="caution">
    <text evidence="2">The sequence shown here is derived from an EMBL/GenBank/DDBJ whole genome shotgun (WGS) entry which is preliminary data.</text>
</comment>
<reference evidence="2" key="1">
    <citation type="journal article" date="2021" name="Nat. Commun.">
        <title>Genetic determinants of endophytism in the Arabidopsis root mycobiome.</title>
        <authorList>
            <person name="Mesny F."/>
            <person name="Miyauchi S."/>
            <person name="Thiergart T."/>
            <person name="Pickel B."/>
            <person name="Atanasova L."/>
            <person name="Karlsson M."/>
            <person name="Huettel B."/>
            <person name="Barry K.W."/>
            <person name="Haridas S."/>
            <person name="Chen C."/>
            <person name="Bauer D."/>
            <person name="Andreopoulos W."/>
            <person name="Pangilinan J."/>
            <person name="LaButti K."/>
            <person name="Riley R."/>
            <person name="Lipzen A."/>
            <person name="Clum A."/>
            <person name="Drula E."/>
            <person name="Henrissat B."/>
            <person name="Kohler A."/>
            <person name="Grigoriev I.V."/>
            <person name="Martin F.M."/>
            <person name="Hacquard S."/>
        </authorList>
    </citation>
    <scope>NUCLEOTIDE SEQUENCE</scope>
    <source>
        <strain evidence="2">MPI-SDFR-AT-0117</strain>
    </source>
</reference>
<keyword evidence="1" id="KW-0732">Signal</keyword>
<feature type="chain" id="PRO_5040443717" evidence="1">
    <location>
        <begin position="17"/>
        <end position="226"/>
    </location>
</feature>
<protein>
    <submittedName>
        <fullName evidence="2">Uncharacterized protein</fullName>
    </submittedName>
</protein>
<name>A0A9P8V6V6_9PEZI</name>
<dbReference type="OrthoDB" id="3552888at2759"/>
<sequence length="226" mass="24666">MRPAAFILPFVASAAAAVVNTGNSGAVEGSLPLPLGEIGWEGVVAPGGPSMKVWGTSFEDIEAKIRKDYPEFSIYENEEQTGPQTSPVPEVVTRDALEKRQRYCDPRFGRVMPHYIDLCISALRRINGNNCWARARHCIRNQCIEGGAVGMCNDNHHDINIPCTRIADMAQNIRANCWEQDTACKAGHGCWGENHVTFGQLFDGAGFNVIVGQCGFFGNGQRPVKA</sequence>
<feature type="signal peptide" evidence="1">
    <location>
        <begin position="1"/>
        <end position="16"/>
    </location>
</feature>
<dbReference type="EMBL" id="JAGSXJ010000020">
    <property type="protein sequence ID" value="KAH6679990.1"/>
    <property type="molecule type" value="Genomic_DNA"/>
</dbReference>
<accession>A0A9P8V6V6</accession>
<gene>
    <name evidence="2" type="ORF">F5X68DRAFT_193054</name>
</gene>
<evidence type="ECO:0000313" key="2">
    <source>
        <dbReference type="EMBL" id="KAH6679990.1"/>
    </source>
</evidence>
<proteinExistence type="predicted"/>
<keyword evidence="3" id="KW-1185">Reference proteome</keyword>
<evidence type="ECO:0000256" key="1">
    <source>
        <dbReference type="SAM" id="SignalP"/>
    </source>
</evidence>